<dbReference type="RefSeq" id="WP_067872089.1">
    <property type="nucleotide sequence ID" value="NZ_JAAXOP010000006.1"/>
</dbReference>
<evidence type="ECO:0000313" key="2">
    <source>
        <dbReference type="EMBL" id="NKY51140.1"/>
    </source>
</evidence>
<proteinExistence type="predicted"/>
<feature type="transmembrane region" description="Helical" evidence="1">
    <location>
        <begin position="77"/>
        <end position="99"/>
    </location>
</feature>
<dbReference type="EMBL" id="JAAXOP010000006">
    <property type="protein sequence ID" value="NKY51140.1"/>
    <property type="molecule type" value="Genomic_DNA"/>
</dbReference>
<sequence length="101" mass="11155">MDRDRTYRTYRRGGGVSSLVSTAGSVLALIEIVYIVMVVFDADPANKFFTFIKSLAEPLALFFPGLFATGSPDWDMIVNYGLAALFWLMVTGIVARLLARV</sequence>
<organism evidence="2 3">
    <name type="scientific">Nocardia vermiculata</name>
    <dbReference type="NCBI Taxonomy" id="257274"/>
    <lineage>
        <taxon>Bacteria</taxon>
        <taxon>Bacillati</taxon>
        <taxon>Actinomycetota</taxon>
        <taxon>Actinomycetes</taxon>
        <taxon>Mycobacteriales</taxon>
        <taxon>Nocardiaceae</taxon>
        <taxon>Nocardia</taxon>
    </lineage>
</organism>
<keyword evidence="1" id="KW-0472">Membrane</keyword>
<reference evidence="2 3" key="1">
    <citation type="submission" date="2020-04" db="EMBL/GenBank/DDBJ databases">
        <title>MicrobeNet Type strains.</title>
        <authorList>
            <person name="Nicholson A.C."/>
        </authorList>
    </citation>
    <scope>NUCLEOTIDE SEQUENCE [LARGE SCALE GENOMIC DNA]</scope>
    <source>
        <strain evidence="2 3">JCM 12354</strain>
    </source>
</reference>
<protein>
    <recommendedName>
        <fullName evidence="4">YggT family protein</fullName>
    </recommendedName>
</protein>
<evidence type="ECO:0000256" key="1">
    <source>
        <dbReference type="SAM" id="Phobius"/>
    </source>
</evidence>
<evidence type="ECO:0008006" key="4">
    <source>
        <dbReference type="Google" id="ProtNLM"/>
    </source>
</evidence>
<accession>A0A846XZD4</accession>
<feature type="transmembrane region" description="Helical" evidence="1">
    <location>
        <begin position="20"/>
        <end position="40"/>
    </location>
</feature>
<evidence type="ECO:0000313" key="3">
    <source>
        <dbReference type="Proteomes" id="UP000565711"/>
    </source>
</evidence>
<dbReference type="Proteomes" id="UP000565711">
    <property type="component" value="Unassembled WGS sequence"/>
</dbReference>
<name>A0A846XZD4_9NOCA</name>
<keyword evidence="1" id="KW-1133">Transmembrane helix</keyword>
<keyword evidence="1" id="KW-0812">Transmembrane</keyword>
<gene>
    <name evidence="2" type="ORF">HGA08_13035</name>
</gene>
<comment type="caution">
    <text evidence="2">The sequence shown here is derived from an EMBL/GenBank/DDBJ whole genome shotgun (WGS) entry which is preliminary data.</text>
</comment>
<dbReference type="AlphaFoldDB" id="A0A846XZD4"/>
<keyword evidence="3" id="KW-1185">Reference proteome</keyword>